<gene>
    <name evidence="1" type="ORF">GCM10010910_03810</name>
</gene>
<sequence length="282" mass="31295">MMNGIDDEQQYDFRTSEGLRRLLARLCGPGAGAWERDAEARELMLFAADKYRLLARKHSLDPWEAVAAAFEAMRMRSTLNAADPWAVVTHAVRITCIAEERGQGLLCSTHQARRAHVSCFHDAERISDRETPLWEYHPAFRVTDEPDIDEAAGEEPAETRTTAMAAAEEAAVMCSMLGWPLPVVRVAIEIICNELIHSGDRHRAHERLRRDIEAEALLEIPRTSWIGLIRIVLGSSGPELASTNAGRGMLLRLLIGESLPSLLRDDELVLAITISAPANASR</sequence>
<protein>
    <recommendedName>
        <fullName evidence="3">Serine/arginine repetitive matrix protein 2</fullName>
    </recommendedName>
</protein>
<name>A0ABQ2MXL9_9MICO</name>
<proteinExistence type="predicted"/>
<reference evidence="2" key="1">
    <citation type="journal article" date="2019" name="Int. J. Syst. Evol. Microbiol.">
        <title>The Global Catalogue of Microorganisms (GCM) 10K type strain sequencing project: providing services to taxonomists for standard genome sequencing and annotation.</title>
        <authorList>
            <consortium name="The Broad Institute Genomics Platform"/>
            <consortium name="The Broad Institute Genome Sequencing Center for Infectious Disease"/>
            <person name="Wu L."/>
            <person name="Ma J."/>
        </authorList>
    </citation>
    <scope>NUCLEOTIDE SEQUENCE [LARGE SCALE GENOMIC DNA]</scope>
    <source>
        <strain evidence="2">CGMCC 4.7181</strain>
    </source>
</reference>
<comment type="caution">
    <text evidence="1">The sequence shown here is derived from an EMBL/GenBank/DDBJ whole genome shotgun (WGS) entry which is preliminary data.</text>
</comment>
<accession>A0ABQ2MXL9</accession>
<evidence type="ECO:0008006" key="3">
    <source>
        <dbReference type="Google" id="ProtNLM"/>
    </source>
</evidence>
<organism evidence="1 2">
    <name type="scientific">Microbacterium nanhaiense</name>
    <dbReference type="NCBI Taxonomy" id="1301026"/>
    <lineage>
        <taxon>Bacteria</taxon>
        <taxon>Bacillati</taxon>
        <taxon>Actinomycetota</taxon>
        <taxon>Actinomycetes</taxon>
        <taxon>Micrococcales</taxon>
        <taxon>Microbacteriaceae</taxon>
        <taxon>Microbacterium</taxon>
    </lineage>
</organism>
<evidence type="ECO:0000313" key="2">
    <source>
        <dbReference type="Proteomes" id="UP000638043"/>
    </source>
</evidence>
<evidence type="ECO:0000313" key="1">
    <source>
        <dbReference type="EMBL" id="GGO59850.1"/>
    </source>
</evidence>
<dbReference type="Proteomes" id="UP000638043">
    <property type="component" value="Unassembled WGS sequence"/>
</dbReference>
<keyword evidence="2" id="KW-1185">Reference proteome</keyword>
<dbReference type="EMBL" id="BMMQ01000001">
    <property type="protein sequence ID" value="GGO59850.1"/>
    <property type="molecule type" value="Genomic_DNA"/>
</dbReference>